<evidence type="ECO:0000313" key="1">
    <source>
        <dbReference type="EMBL" id="MDR6715287.1"/>
    </source>
</evidence>
<keyword evidence="2" id="KW-1185">Reference proteome</keyword>
<gene>
    <name evidence="1" type="ORF">J2W83_004927</name>
</gene>
<reference evidence="1" key="1">
    <citation type="submission" date="2023-07" db="EMBL/GenBank/DDBJ databases">
        <title>Sorghum-associated microbial communities from plants grown in Nebraska, USA.</title>
        <authorList>
            <person name="Schachtman D."/>
        </authorList>
    </citation>
    <scope>NUCLEOTIDE SEQUENCE</scope>
    <source>
        <strain evidence="1">BE56</strain>
    </source>
</reference>
<evidence type="ECO:0000313" key="2">
    <source>
        <dbReference type="Proteomes" id="UP001259587"/>
    </source>
</evidence>
<name>A0ACC6KA58_9PSED</name>
<proteinExistence type="predicted"/>
<dbReference type="EMBL" id="JAVDTH010000047">
    <property type="protein sequence ID" value="MDR6715287.1"/>
    <property type="molecule type" value="Genomic_DNA"/>
</dbReference>
<dbReference type="Proteomes" id="UP001259587">
    <property type="component" value="Unassembled WGS sequence"/>
</dbReference>
<organism evidence="1 2">
    <name type="scientific">Pseudomonas hunanensis</name>
    <dbReference type="NCBI Taxonomy" id="1247546"/>
    <lineage>
        <taxon>Bacteria</taxon>
        <taxon>Pseudomonadati</taxon>
        <taxon>Pseudomonadota</taxon>
        <taxon>Gammaproteobacteria</taxon>
        <taxon>Pseudomonadales</taxon>
        <taxon>Pseudomonadaceae</taxon>
        <taxon>Pseudomonas</taxon>
    </lineage>
</organism>
<protein>
    <submittedName>
        <fullName evidence="1">Uncharacterized protein</fullName>
    </submittedName>
</protein>
<comment type="caution">
    <text evidence="1">The sequence shown here is derived from an EMBL/GenBank/DDBJ whole genome shotgun (WGS) entry which is preliminary data.</text>
</comment>
<sequence length="61" mass="6751">METFNSSAIALQKVLLNLRQQRDQFRATGHHQDAEDLAPIIACIEAALASLKGEFKPTTLQ</sequence>
<accession>A0ACC6KA58</accession>